<evidence type="ECO:0000256" key="13">
    <source>
        <dbReference type="ARBA" id="ARBA00022842"/>
    </source>
</evidence>
<comment type="subunit">
    <text evidence="4 15">Homodimer.</text>
</comment>
<keyword evidence="11 15" id="KW-0255">Endonuclease</keyword>
<dbReference type="InterPro" id="IPR014720">
    <property type="entry name" value="dsRBD_dom"/>
</dbReference>
<evidence type="ECO:0000256" key="2">
    <source>
        <dbReference type="ARBA" id="ARBA00004496"/>
    </source>
</evidence>
<evidence type="ECO:0000256" key="5">
    <source>
        <dbReference type="ARBA" id="ARBA00022490"/>
    </source>
</evidence>
<dbReference type="FunFam" id="3.30.160.20:FF:000003">
    <property type="entry name" value="Ribonuclease 3"/>
    <property type="match status" value="1"/>
</dbReference>
<feature type="active site" evidence="15">
    <location>
        <position position="42"/>
    </location>
</feature>
<dbReference type="InterPro" id="IPR011907">
    <property type="entry name" value="RNase_III"/>
</dbReference>
<evidence type="ECO:0000256" key="14">
    <source>
        <dbReference type="ARBA" id="ARBA00022884"/>
    </source>
</evidence>
<dbReference type="GO" id="GO:0006364">
    <property type="term" value="P:rRNA processing"/>
    <property type="evidence" value="ECO:0007669"/>
    <property type="project" value="UniProtKB-UniRule"/>
</dbReference>
<comment type="similarity">
    <text evidence="3">Belongs to the ribonuclease III family.</text>
</comment>
<keyword evidence="8 15" id="KW-0819">tRNA processing</keyword>
<evidence type="ECO:0000256" key="4">
    <source>
        <dbReference type="ARBA" id="ARBA00011738"/>
    </source>
</evidence>
<evidence type="ECO:0000313" key="17">
    <source>
        <dbReference type="Proteomes" id="UP000471322"/>
    </source>
</evidence>
<keyword evidence="6 15" id="KW-0698">rRNA processing</keyword>
<protein>
    <recommendedName>
        <fullName evidence="15">Ribonuclease 3</fullName>
        <ecNumber evidence="15">3.1.26.3</ecNumber>
    </recommendedName>
    <alternativeName>
        <fullName evidence="15">Ribonuclease III</fullName>
        <shortName evidence="15">RNase III</shortName>
    </alternativeName>
</protein>
<dbReference type="InterPro" id="IPR036389">
    <property type="entry name" value="RNase_III_sf"/>
</dbReference>
<dbReference type="SMART" id="SM00358">
    <property type="entry name" value="DSRM"/>
    <property type="match status" value="1"/>
</dbReference>
<dbReference type="CDD" id="cd00593">
    <property type="entry name" value="RIBOc"/>
    <property type="match status" value="1"/>
</dbReference>
<dbReference type="SMART" id="SM00535">
    <property type="entry name" value="RIBOc"/>
    <property type="match status" value="1"/>
</dbReference>
<feature type="binding site" evidence="15">
    <location>
        <position position="111"/>
    </location>
    <ligand>
        <name>Mg(2+)</name>
        <dbReference type="ChEBI" id="CHEBI:18420"/>
    </ligand>
</feature>
<dbReference type="GO" id="GO:0042802">
    <property type="term" value="F:identical protein binding"/>
    <property type="evidence" value="ECO:0007669"/>
    <property type="project" value="UniProtKB-ARBA"/>
</dbReference>
<dbReference type="GeneID" id="93005522"/>
<evidence type="ECO:0000256" key="9">
    <source>
        <dbReference type="ARBA" id="ARBA00022722"/>
    </source>
</evidence>
<keyword evidence="7 15" id="KW-0507">mRNA processing</keyword>
<comment type="catalytic activity">
    <reaction evidence="1 15">
        <text>Endonucleolytic cleavage to 5'-phosphomonoester.</text>
        <dbReference type="EC" id="3.1.26.3"/>
    </reaction>
</comment>
<dbReference type="GO" id="GO:0003725">
    <property type="term" value="F:double-stranded RNA binding"/>
    <property type="evidence" value="ECO:0007669"/>
    <property type="project" value="TreeGrafter"/>
</dbReference>
<dbReference type="PANTHER" id="PTHR11207">
    <property type="entry name" value="RIBONUCLEASE III"/>
    <property type="match status" value="1"/>
</dbReference>
<accession>A0A5L4RJ02</accession>
<dbReference type="GO" id="GO:0046872">
    <property type="term" value="F:metal ion binding"/>
    <property type="evidence" value="ECO:0007669"/>
    <property type="project" value="UniProtKB-KW"/>
</dbReference>
<keyword evidence="15" id="KW-0699">rRNA-binding</keyword>
<dbReference type="PROSITE" id="PS50142">
    <property type="entry name" value="RNASE_3_2"/>
    <property type="match status" value="1"/>
</dbReference>
<keyword evidence="5 15" id="KW-0963">Cytoplasm</keyword>
<keyword evidence="10 15" id="KW-0479">Metal-binding</keyword>
<evidence type="ECO:0000256" key="6">
    <source>
        <dbReference type="ARBA" id="ARBA00022552"/>
    </source>
</evidence>
<gene>
    <name evidence="15" type="primary">rnc</name>
    <name evidence="16" type="ORF">GL567_06745</name>
</gene>
<dbReference type="Gene3D" id="3.30.160.20">
    <property type="match status" value="1"/>
</dbReference>
<evidence type="ECO:0000256" key="7">
    <source>
        <dbReference type="ARBA" id="ARBA00022664"/>
    </source>
</evidence>
<dbReference type="Pfam" id="PF14622">
    <property type="entry name" value="Ribonucleas_3_3"/>
    <property type="match status" value="1"/>
</dbReference>
<evidence type="ECO:0000256" key="1">
    <source>
        <dbReference type="ARBA" id="ARBA00000109"/>
    </source>
</evidence>
<evidence type="ECO:0000256" key="8">
    <source>
        <dbReference type="ARBA" id="ARBA00022694"/>
    </source>
</evidence>
<dbReference type="HAMAP" id="MF_00104">
    <property type="entry name" value="RNase_III"/>
    <property type="match status" value="1"/>
</dbReference>
<dbReference type="GO" id="GO:0004525">
    <property type="term" value="F:ribonuclease III activity"/>
    <property type="evidence" value="ECO:0007669"/>
    <property type="project" value="UniProtKB-UniRule"/>
</dbReference>
<dbReference type="SUPFAM" id="SSF54768">
    <property type="entry name" value="dsRNA-binding domain-like"/>
    <property type="match status" value="1"/>
</dbReference>
<dbReference type="GO" id="GO:0008033">
    <property type="term" value="P:tRNA processing"/>
    <property type="evidence" value="ECO:0007669"/>
    <property type="project" value="UniProtKB-KW"/>
</dbReference>
<dbReference type="Gene3D" id="1.10.1520.10">
    <property type="entry name" value="Ribonuclease III domain"/>
    <property type="match status" value="1"/>
</dbReference>
<comment type="caution">
    <text evidence="16">The sequence shown here is derived from an EMBL/GenBank/DDBJ whole genome shotgun (WGS) entry which is preliminary data.</text>
</comment>
<evidence type="ECO:0000256" key="3">
    <source>
        <dbReference type="ARBA" id="ARBA00010183"/>
    </source>
</evidence>
<evidence type="ECO:0000256" key="12">
    <source>
        <dbReference type="ARBA" id="ARBA00022801"/>
    </source>
</evidence>
<keyword evidence="13 15" id="KW-0460">Magnesium</keyword>
<feature type="binding site" evidence="15">
    <location>
        <position position="38"/>
    </location>
    <ligand>
        <name>Mg(2+)</name>
        <dbReference type="ChEBI" id="CHEBI:18420"/>
    </ligand>
</feature>
<dbReference type="AlphaFoldDB" id="A0A5L4RJ02"/>
<dbReference type="PROSITE" id="PS00517">
    <property type="entry name" value="RNASE_3_1"/>
    <property type="match status" value="1"/>
</dbReference>
<dbReference type="Pfam" id="PF00035">
    <property type="entry name" value="dsrm"/>
    <property type="match status" value="1"/>
</dbReference>
<keyword evidence="12 15" id="KW-0378">Hydrolase</keyword>
<comment type="function">
    <text evidence="15">Digests double-stranded RNA. Involved in the processing of primary rRNA transcript to yield the immediate precursors to the large and small rRNAs (23S and 16S). Processes some mRNAs, and tRNAs when they are encoded in the rRNA operon. Processes pre-crRNA and tracrRNA of type II CRISPR loci if present in the organism.</text>
</comment>
<keyword evidence="14 15" id="KW-0694">RNA-binding</keyword>
<dbReference type="GO" id="GO:0006397">
    <property type="term" value="P:mRNA processing"/>
    <property type="evidence" value="ECO:0007669"/>
    <property type="project" value="UniProtKB-UniRule"/>
</dbReference>
<evidence type="ECO:0000313" key="16">
    <source>
        <dbReference type="EMBL" id="EDP6815264.1"/>
    </source>
</evidence>
<dbReference type="RefSeq" id="WP_149062719.1">
    <property type="nucleotide sequence ID" value="NZ_JAHCYN010000006.1"/>
</dbReference>
<dbReference type="PROSITE" id="PS50137">
    <property type="entry name" value="DS_RBD"/>
    <property type="match status" value="1"/>
</dbReference>
<evidence type="ECO:0000256" key="11">
    <source>
        <dbReference type="ARBA" id="ARBA00022759"/>
    </source>
</evidence>
<comment type="cofactor">
    <cofactor evidence="15">
        <name>Mg(2+)</name>
        <dbReference type="ChEBI" id="CHEBI:18420"/>
    </cofactor>
</comment>
<dbReference type="FunFam" id="1.10.1520.10:FF:000001">
    <property type="entry name" value="Ribonuclease 3"/>
    <property type="match status" value="1"/>
</dbReference>
<evidence type="ECO:0000256" key="15">
    <source>
        <dbReference type="HAMAP-Rule" id="MF_00104"/>
    </source>
</evidence>
<dbReference type="NCBIfam" id="TIGR02191">
    <property type="entry name" value="RNaseIII"/>
    <property type="match status" value="1"/>
</dbReference>
<dbReference type="Proteomes" id="UP000471322">
    <property type="component" value="Unassembled WGS sequence"/>
</dbReference>
<sequence>MLKKLQERLNYHFENEQLLIEALTHKSYKKPYNNERLEFLGDAVMDLVVGEFLFFKFQKDSEGNLSKLRAALVNEKSFATLAQKLDLGACIFMSIAEENNDGRNKPSILSDAFEALMGALYLEIGFEKTKNIALNLLNEVYPHIDTQSLFKDYKTRLQEITQANMAGTPEYVVVKAFGPDHKKQFEIAVKIQGIEVARSTAGSKKEAQQQCAKIALEKLGKL</sequence>
<reference evidence="16 17" key="1">
    <citation type="submission" date="2019-11" db="EMBL/GenBank/DDBJ databases">
        <authorList>
            <consortium name="PulseNet: The National Subtyping Network for Foodborne Disease Surveillance"/>
            <person name="Tarr C.L."/>
            <person name="Trees E."/>
            <person name="Katz L.S."/>
            <person name="Carleton-Romer H.A."/>
            <person name="Stroika S."/>
            <person name="Kucerova Z."/>
            <person name="Roache K.F."/>
            <person name="Sabol A.L."/>
            <person name="Besser J."/>
            <person name="Gerner-Smidt P."/>
        </authorList>
    </citation>
    <scope>NUCLEOTIDE SEQUENCE [LARGE SCALE GENOMIC DNA]</scope>
    <source>
        <strain evidence="16 17">PNUSAC013627</strain>
    </source>
</reference>
<comment type="subcellular location">
    <subcellularLocation>
        <location evidence="2 15">Cytoplasm</location>
    </subcellularLocation>
</comment>
<dbReference type="EC" id="3.1.26.3" evidence="15"/>
<dbReference type="PANTHER" id="PTHR11207:SF0">
    <property type="entry name" value="RIBONUCLEASE 3"/>
    <property type="match status" value="1"/>
</dbReference>
<dbReference type="GO" id="GO:0010468">
    <property type="term" value="P:regulation of gene expression"/>
    <property type="evidence" value="ECO:0007669"/>
    <property type="project" value="TreeGrafter"/>
</dbReference>
<name>A0A5L4RJ02_CAMLA</name>
<dbReference type="InterPro" id="IPR000999">
    <property type="entry name" value="RNase_III_dom"/>
</dbReference>
<dbReference type="SUPFAM" id="SSF69065">
    <property type="entry name" value="RNase III domain-like"/>
    <property type="match status" value="1"/>
</dbReference>
<dbReference type="CDD" id="cd10845">
    <property type="entry name" value="DSRM_RNAse_III_family"/>
    <property type="match status" value="1"/>
</dbReference>
<evidence type="ECO:0000256" key="10">
    <source>
        <dbReference type="ARBA" id="ARBA00022723"/>
    </source>
</evidence>
<feature type="active site" evidence="15">
    <location>
        <position position="114"/>
    </location>
</feature>
<proteinExistence type="inferred from homology"/>
<dbReference type="GO" id="GO:0005737">
    <property type="term" value="C:cytoplasm"/>
    <property type="evidence" value="ECO:0007669"/>
    <property type="project" value="UniProtKB-SubCell"/>
</dbReference>
<keyword evidence="9 15" id="KW-0540">Nuclease</keyword>
<dbReference type="GO" id="GO:0019843">
    <property type="term" value="F:rRNA binding"/>
    <property type="evidence" value="ECO:0007669"/>
    <property type="project" value="UniProtKB-KW"/>
</dbReference>
<feature type="binding site" evidence="15">
    <location>
        <position position="114"/>
    </location>
    <ligand>
        <name>Mg(2+)</name>
        <dbReference type="ChEBI" id="CHEBI:18420"/>
    </ligand>
</feature>
<dbReference type="EMBL" id="AANNSE010000009">
    <property type="protein sequence ID" value="EDP6815264.1"/>
    <property type="molecule type" value="Genomic_DNA"/>
</dbReference>
<organism evidence="16 17">
    <name type="scientific">Campylobacter lari</name>
    <dbReference type="NCBI Taxonomy" id="201"/>
    <lineage>
        <taxon>Bacteria</taxon>
        <taxon>Pseudomonadati</taxon>
        <taxon>Campylobacterota</taxon>
        <taxon>Epsilonproteobacteria</taxon>
        <taxon>Campylobacterales</taxon>
        <taxon>Campylobacteraceae</taxon>
        <taxon>Campylobacter</taxon>
    </lineage>
</organism>